<evidence type="ECO:0000313" key="1">
    <source>
        <dbReference type="EMBL" id="GFE17925.1"/>
    </source>
</evidence>
<dbReference type="AlphaFoldDB" id="A0A640T8E6"/>
<sequence>MLSEDVRVHRTVLPPANPDNDPLLRLQAETQQSGEVHLRCTTHPEELAITGITVMCPRCSARRDWMVICDRNTVSIRCRCSHQWVEREISRQDFEGLIDSGGEYFPSLEAAAQSAGYDGTLAGTYLAERR</sequence>
<dbReference type="Proteomes" id="UP000430079">
    <property type="component" value="Unassembled WGS sequence"/>
</dbReference>
<dbReference type="EMBL" id="BLIO01000001">
    <property type="protein sequence ID" value="GFE17925.1"/>
    <property type="molecule type" value="Genomic_DNA"/>
</dbReference>
<protein>
    <submittedName>
        <fullName evidence="1">Uncharacterized protein</fullName>
    </submittedName>
</protein>
<gene>
    <name evidence="1" type="ORF">Sgleb_59720</name>
</gene>
<comment type="caution">
    <text evidence="1">The sequence shown here is derived from an EMBL/GenBank/DDBJ whole genome shotgun (WGS) entry which is preliminary data.</text>
</comment>
<keyword evidence="2" id="KW-1185">Reference proteome</keyword>
<organism evidence="1 2">
    <name type="scientific">Streptomyces glebosus</name>
    <dbReference type="NCBI Taxonomy" id="249580"/>
    <lineage>
        <taxon>Bacteria</taxon>
        <taxon>Bacillati</taxon>
        <taxon>Actinomycetota</taxon>
        <taxon>Actinomycetes</taxon>
        <taxon>Kitasatosporales</taxon>
        <taxon>Streptomycetaceae</taxon>
        <taxon>Streptomyces</taxon>
    </lineage>
</organism>
<name>A0A640T8E6_9ACTN</name>
<accession>A0A640T8E6</accession>
<dbReference type="RefSeq" id="WP_030078758.1">
    <property type="nucleotide sequence ID" value="NZ_BLIO01000001.1"/>
</dbReference>
<reference evidence="1 2" key="1">
    <citation type="submission" date="2019-12" db="EMBL/GenBank/DDBJ databases">
        <title>Whole genome shotgun sequence of Streptomyces hygroscopicus subsp. glebosus NBRC 13786.</title>
        <authorList>
            <person name="Ichikawa N."/>
            <person name="Kimura A."/>
            <person name="Kitahashi Y."/>
            <person name="Komaki H."/>
            <person name="Tamura T."/>
        </authorList>
    </citation>
    <scope>NUCLEOTIDE SEQUENCE [LARGE SCALE GENOMIC DNA]</scope>
    <source>
        <strain evidence="1 2">NBRC 13786</strain>
    </source>
</reference>
<proteinExistence type="predicted"/>
<evidence type="ECO:0000313" key="2">
    <source>
        <dbReference type="Proteomes" id="UP000430079"/>
    </source>
</evidence>
<dbReference type="GeneID" id="95433107"/>